<accession>A0AAN8P304</accession>
<dbReference type="GO" id="GO:0005737">
    <property type="term" value="C:cytoplasm"/>
    <property type="evidence" value="ECO:0007669"/>
    <property type="project" value="TreeGrafter"/>
</dbReference>
<keyword evidence="8" id="KW-0227">DNA damage</keyword>
<keyword evidence="15" id="KW-0175">Coiled coil</keyword>
<keyword evidence="6" id="KW-0597">Phosphoprotein</keyword>
<gene>
    <name evidence="21" type="ORF">RUM43_012108</name>
</gene>
<feature type="region of interest" description="Disordered" evidence="16">
    <location>
        <begin position="3081"/>
        <end position="3138"/>
    </location>
</feature>
<dbReference type="Pfam" id="PF06025">
    <property type="entry name" value="DUF913"/>
    <property type="match status" value="1"/>
</dbReference>
<dbReference type="Gene3D" id="1.10.8.10">
    <property type="entry name" value="DNA helicase RuvA subunit, C-terminal domain"/>
    <property type="match status" value="1"/>
</dbReference>
<keyword evidence="9 14" id="KW-0833">Ubl conjugation pathway</keyword>
<keyword evidence="17" id="KW-1133">Transmembrane helix</keyword>
<feature type="region of interest" description="Disordered" evidence="16">
    <location>
        <begin position="925"/>
        <end position="957"/>
    </location>
</feature>
<protein>
    <recommendedName>
        <fullName evidence="4">HECT-type E3 ubiquitin transferase</fullName>
        <ecNumber evidence="4">2.3.2.26</ecNumber>
    </recommendedName>
</protein>
<dbReference type="Gene3D" id="3.30.2160.10">
    <property type="entry name" value="Hect, E3 ligase catalytic domain"/>
    <property type="match status" value="1"/>
</dbReference>
<dbReference type="SUPFAM" id="SSF56204">
    <property type="entry name" value="Hect, E3 ligase catalytic domain"/>
    <property type="match status" value="1"/>
</dbReference>
<feature type="domain" description="UBA" evidence="18">
    <location>
        <begin position="1537"/>
        <end position="1576"/>
    </location>
</feature>
<dbReference type="InterPro" id="IPR004170">
    <property type="entry name" value="WWE_dom"/>
</dbReference>
<dbReference type="PROSITE" id="PS50030">
    <property type="entry name" value="UBA"/>
    <property type="match status" value="1"/>
</dbReference>
<dbReference type="GO" id="GO:0006281">
    <property type="term" value="P:DNA repair"/>
    <property type="evidence" value="ECO:0007669"/>
    <property type="project" value="UniProtKB-KW"/>
</dbReference>
<dbReference type="PANTHER" id="PTHR11254:SF67">
    <property type="entry name" value="E3 UBIQUITIN-PROTEIN LIGASE HUWE1"/>
    <property type="match status" value="1"/>
</dbReference>
<feature type="compositionally biased region" description="Polar residues" evidence="16">
    <location>
        <begin position="3894"/>
        <end position="3903"/>
    </location>
</feature>
<evidence type="ECO:0000256" key="13">
    <source>
        <dbReference type="ARBA" id="ARBA00034494"/>
    </source>
</evidence>
<comment type="similarity">
    <text evidence="13">Belongs to the UPL family. TOM1/PTR1 subfamily.</text>
</comment>
<feature type="compositionally biased region" description="Polar residues" evidence="16">
    <location>
        <begin position="508"/>
        <end position="529"/>
    </location>
</feature>
<feature type="compositionally biased region" description="Polar residues" evidence="16">
    <location>
        <begin position="2869"/>
        <end position="2898"/>
    </location>
</feature>
<feature type="compositionally biased region" description="Polar residues" evidence="16">
    <location>
        <begin position="668"/>
        <end position="683"/>
    </location>
</feature>
<keyword evidence="17" id="KW-0472">Membrane</keyword>
<dbReference type="Pfam" id="PF14377">
    <property type="entry name" value="UBM"/>
    <property type="match status" value="3"/>
</dbReference>
<evidence type="ECO:0000256" key="17">
    <source>
        <dbReference type="SAM" id="Phobius"/>
    </source>
</evidence>
<feature type="region of interest" description="Disordered" evidence="16">
    <location>
        <begin position="2405"/>
        <end position="2463"/>
    </location>
</feature>
<dbReference type="PROSITE" id="PS50237">
    <property type="entry name" value="HECT"/>
    <property type="match status" value="1"/>
</dbReference>
<evidence type="ECO:0000256" key="16">
    <source>
        <dbReference type="SAM" id="MobiDB-lite"/>
    </source>
</evidence>
<evidence type="ECO:0000256" key="3">
    <source>
        <dbReference type="ARBA" id="ARBA00004906"/>
    </source>
</evidence>
<dbReference type="Gene3D" id="3.90.1750.10">
    <property type="entry name" value="Hect, E3 ligase catalytic domains"/>
    <property type="match status" value="1"/>
</dbReference>
<feature type="coiled-coil region" evidence="15">
    <location>
        <begin position="3700"/>
        <end position="3731"/>
    </location>
</feature>
<dbReference type="GO" id="GO:0061630">
    <property type="term" value="F:ubiquitin protein ligase activity"/>
    <property type="evidence" value="ECO:0007669"/>
    <property type="project" value="UniProtKB-EC"/>
</dbReference>
<feature type="compositionally biased region" description="Polar residues" evidence="16">
    <location>
        <begin position="3053"/>
        <end position="3063"/>
    </location>
</feature>
<feature type="compositionally biased region" description="Basic residues" evidence="16">
    <location>
        <begin position="3428"/>
        <end position="3438"/>
    </location>
</feature>
<comment type="catalytic activity">
    <reaction evidence="1">
        <text>S-ubiquitinyl-[E2 ubiquitin-conjugating enzyme]-L-cysteine + [acceptor protein]-L-lysine = [E2 ubiquitin-conjugating enzyme]-L-cysteine + N(6)-ubiquitinyl-[acceptor protein]-L-lysine.</text>
        <dbReference type="EC" id="2.3.2.26"/>
    </reaction>
</comment>
<evidence type="ECO:0000259" key="18">
    <source>
        <dbReference type="PROSITE" id="PS50030"/>
    </source>
</evidence>
<feature type="compositionally biased region" description="Polar residues" evidence="16">
    <location>
        <begin position="3081"/>
        <end position="3104"/>
    </location>
</feature>
<dbReference type="InterPro" id="IPR050409">
    <property type="entry name" value="E3_ubiq-protein_ligase"/>
</dbReference>
<dbReference type="Pfam" id="PF00627">
    <property type="entry name" value="UBA"/>
    <property type="match status" value="1"/>
</dbReference>
<dbReference type="InterPro" id="IPR010309">
    <property type="entry name" value="E3_Ub_ligase_DUF908"/>
</dbReference>
<dbReference type="PANTHER" id="PTHR11254">
    <property type="entry name" value="HECT DOMAIN UBIQUITIN-PROTEIN LIGASE"/>
    <property type="match status" value="1"/>
</dbReference>
<dbReference type="SUPFAM" id="SSF46934">
    <property type="entry name" value="UBA-like"/>
    <property type="match status" value="1"/>
</dbReference>
<dbReference type="GO" id="GO:0009966">
    <property type="term" value="P:regulation of signal transduction"/>
    <property type="evidence" value="ECO:0007669"/>
    <property type="project" value="UniProtKB-ARBA"/>
</dbReference>
<dbReference type="InterPro" id="IPR035983">
    <property type="entry name" value="Hect_E3_ubiquitin_ligase"/>
</dbReference>
<organism evidence="21 22">
    <name type="scientific">Polyplax serrata</name>
    <name type="common">Common mouse louse</name>
    <dbReference type="NCBI Taxonomy" id="468196"/>
    <lineage>
        <taxon>Eukaryota</taxon>
        <taxon>Metazoa</taxon>
        <taxon>Ecdysozoa</taxon>
        <taxon>Arthropoda</taxon>
        <taxon>Hexapoda</taxon>
        <taxon>Insecta</taxon>
        <taxon>Pterygota</taxon>
        <taxon>Neoptera</taxon>
        <taxon>Paraneoptera</taxon>
        <taxon>Psocodea</taxon>
        <taxon>Troctomorpha</taxon>
        <taxon>Phthiraptera</taxon>
        <taxon>Anoplura</taxon>
        <taxon>Polyplacidae</taxon>
        <taxon>Polyplax</taxon>
    </lineage>
</organism>
<dbReference type="SMART" id="SM00165">
    <property type="entry name" value="UBA"/>
    <property type="match status" value="1"/>
</dbReference>
<dbReference type="InterPro" id="IPR015940">
    <property type="entry name" value="UBA"/>
</dbReference>
<dbReference type="InterPro" id="IPR000569">
    <property type="entry name" value="HECT_dom"/>
</dbReference>
<evidence type="ECO:0000256" key="14">
    <source>
        <dbReference type="PROSITE-ProRule" id="PRU00104"/>
    </source>
</evidence>
<feature type="compositionally biased region" description="Polar residues" evidence="16">
    <location>
        <begin position="3180"/>
        <end position="3205"/>
    </location>
</feature>
<feature type="compositionally biased region" description="Polar residues" evidence="16">
    <location>
        <begin position="2802"/>
        <end position="2820"/>
    </location>
</feature>
<feature type="region of interest" description="Disordered" evidence="16">
    <location>
        <begin position="2557"/>
        <end position="2601"/>
    </location>
</feature>
<feature type="region of interest" description="Disordered" evidence="16">
    <location>
        <begin position="3569"/>
        <end position="3594"/>
    </location>
</feature>
<dbReference type="GO" id="GO:0005634">
    <property type="term" value="C:nucleus"/>
    <property type="evidence" value="ECO:0007669"/>
    <property type="project" value="UniProtKB-SubCell"/>
</dbReference>
<feature type="region of interest" description="Disordered" evidence="16">
    <location>
        <begin position="668"/>
        <end position="690"/>
    </location>
</feature>
<dbReference type="GO" id="GO:0051028">
    <property type="term" value="P:mRNA transport"/>
    <property type="evidence" value="ECO:0007669"/>
    <property type="project" value="UniProtKB-KW"/>
</dbReference>
<evidence type="ECO:0000256" key="5">
    <source>
        <dbReference type="ARBA" id="ARBA00022448"/>
    </source>
</evidence>
<dbReference type="GO" id="GO:0006511">
    <property type="term" value="P:ubiquitin-dependent protein catabolic process"/>
    <property type="evidence" value="ECO:0007669"/>
    <property type="project" value="TreeGrafter"/>
</dbReference>
<feature type="region of interest" description="Disordered" evidence="16">
    <location>
        <begin position="3178"/>
        <end position="3206"/>
    </location>
</feature>
<dbReference type="GO" id="GO:0000209">
    <property type="term" value="P:protein polyubiquitination"/>
    <property type="evidence" value="ECO:0007669"/>
    <property type="project" value="TreeGrafter"/>
</dbReference>
<evidence type="ECO:0000259" key="19">
    <source>
        <dbReference type="PROSITE" id="PS50237"/>
    </source>
</evidence>
<dbReference type="PROSITE" id="PS50918">
    <property type="entry name" value="WWE"/>
    <property type="match status" value="1"/>
</dbReference>
<dbReference type="Gene3D" id="3.30.2410.10">
    <property type="entry name" value="Hect, E3 ligase catalytic domain"/>
    <property type="match status" value="1"/>
</dbReference>
<dbReference type="InterPro" id="IPR025527">
    <property type="entry name" value="HUWE1/Rev1_UBM"/>
</dbReference>
<dbReference type="SMART" id="SM00119">
    <property type="entry name" value="HECTc"/>
    <property type="match status" value="1"/>
</dbReference>
<evidence type="ECO:0000256" key="12">
    <source>
        <dbReference type="ARBA" id="ARBA00023242"/>
    </source>
</evidence>
<comment type="subcellular location">
    <subcellularLocation>
        <location evidence="2">Nucleus</location>
    </subcellularLocation>
</comment>
<feature type="region of interest" description="Disordered" evidence="16">
    <location>
        <begin position="3419"/>
        <end position="3445"/>
    </location>
</feature>
<dbReference type="Pfam" id="PF00632">
    <property type="entry name" value="HECT"/>
    <property type="match status" value="1"/>
</dbReference>
<dbReference type="InterPro" id="IPR010314">
    <property type="entry name" value="E3_Ub_ligase_DUF913"/>
</dbReference>
<dbReference type="Pfam" id="PF06012">
    <property type="entry name" value="DUF908"/>
    <property type="match status" value="1"/>
</dbReference>
<evidence type="ECO:0000256" key="11">
    <source>
        <dbReference type="ARBA" id="ARBA00023204"/>
    </source>
</evidence>
<dbReference type="FunFam" id="3.30.2160.10:FF:000001">
    <property type="entry name" value="E3 ubiquitin-protein ligase NEDD4-like"/>
    <property type="match status" value="1"/>
</dbReference>
<feature type="region of interest" description="Disordered" evidence="16">
    <location>
        <begin position="3874"/>
        <end position="3941"/>
    </location>
</feature>
<dbReference type="InterPro" id="IPR016024">
    <property type="entry name" value="ARM-type_fold"/>
</dbReference>
<evidence type="ECO:0000256" key="9">
    <source>
        <dbReference type="ARBA" id="ARBA00022786"/>
    </source>
</evidence>
<evidence type="ECO:0000313" key="21">
    <source>
        <dbReference type="EMBL" id="KAK6634706.1"/>
    </source>
</evidence>
<dbReference type="Pfam" id="PF02825">
    <property type="entry name" value="WWE"/>
    <property type="match status" value="1"/>
</dbReference>
<evidence type="ECO:0000259" key="20">
    <source>
        <dbReference type="PROSITE" id="PS50918"/>
    </source>
</evidence>
<feature type="compositionally biased region" description="Polar residues" evidence="16">
    <location>
        <begin position="555"/>
        <end position="564"/>
    </location>
</feature>
<evidence type="ECO:0000256" key="6">
    <source>
        <dbReference type="ARBA" id="ARBA00022553"/>
    </source>
</evidence>
<feature type="compositionally biased region" description="Acidic residues" evidence="16">
    <location>
        <begin position="2562"/>
        <end position="2601"/>
    </location>
</feature>
<dbReference type="EMBL" id="JAWJWE010000005">
    <property type="protein sequence ID" value="KAK6634706.1"/>
    <property type="molecule type" value="Genomic_DNA"/>
</dbReference>
<feature type="compositionally biased region" description="Polar residues" evidence="16">
    <location>
        <begin position="925"/>
        <end position="941"/>
    </location>
</feature>
<feature type="region of interest" description="Disordered" evidence="16">
    <location>
        <begin position="3804"/>
        <end position="3833"/>
    </location>
</feature>
<keyword evidence="7" id="KW-0808">Transferase</keyword>
<dbReference type="InterPro" id="IPR009060">
    <property type="entry name" value="UBA-like_sf"/>
</dbReference>
<evidence type="ECO:0000313" key="22">
    <source>
        <dbReference type="Proteomes" id="UP001372834"/>
    </source>
</evidence>
<feature type="region of interest" description="Disordered" evidence="16">
    <location>
        <begin position="4103"/>
        <end position="4123"/>
    </location>
</feature>
<feature type="compositionally biased region" description="Polar residues" evidence="16">
    <location>
        <begin position="3813"/>
        <end position="3826"/>
    </location>
</feature>
<feature type="transmembrane region" description="Helical" evidence="17">
    <location>
        <begin position="122"/>
        <end position="144"/>
    </location>
</feature>
<dbReference type="Gene3D" id="3.30.720.50">
    <property type="match status" value="1"/>
</dbReference>
<dbReference type="FunFam" id="3.90.1750.10:FF:000003">
    <property type="entry name" value="E3 ubiquitin-protein ligase UPL1"/>
    <property type="match status" value="1"/>
</dbReference>
<comment type="pathway">
    <text evidence="3">Protein modification; protein ubiquitination.</text>
</comment>
<evidence type="ECO:0000256" key="7">
    <source>
        <dbReference type="ARBA" id="ARBA00022679"/>
    </source>
</evidence>
<feature type="compositionally biased region" description="Basic and acidic residues" evidence="16">
    <location>
        <begin position="3904"/>
        <end position="3941"/>
    </location>
</feature>
<dbReference type="InterPro" id="IPR037197">
    <property type="entry name" value="WWE_dom_sf"/>
</dbReference>
<proteinExistence type="inferred from homology"/>
<feature type="compositionally biased region" description="Low complexity" evidence="16">
    <location>
        <begin position="565"/>
        <end position="574"/>
    </location>
</feature>
<feature type="compositionally biased region" description="Polar residues" evidence="16">
    <location>
        <begin position="3113"/>
        <end position="3130"/>
    </location>
</feature>
<dbReference type="FunFam" id="3.30.2410.10:FF:000004">
    <property type="entry name" value="E3 ubiquitin-protein ligase HUWE1, variant"/>
    <property type="match status" value="1"/>
</dbReference>
<feature type="region of interest" description="Disordered" evidence="16">
    <location>
        <begin position="1599"/>
        <end position="1638"/>
    </location>
</feature>
<dbReference type="SUPFAM" id="SSF48371">
    <property type="entry name" value="ARM repeat"/>
    <property type="match status" value="1"/>
</dbReference>
<evidence type="ECO:0000256" key="4">
    <source>
        <dbReference type="ARBA" id="ARBA00012485"/>
    </source>
</evidence>
<feature type="compositionally biased region" description="Polar residues" evidence="16">
    <location>
        <begin position="1599"/>
        <end position="1630"/>
    </location>
</feature>
<feature type="region of interest" description="Disordered" evidence="16">
    <location>
        <begin position="3003"/>
        <end position="3063"/>
    </location>
</feature>
<reference evidence="21 22" key="1">
    <citation type="submission" date="2023-10" db="EMBL/GenBank/DDBJ databases">
        <title>Genomes of two closely related lineages of the louse Polyplax serrata with different host specificities.</title>
        <authorList>
            <person name="Martinu J."/>
            <person name="Tarabai H."/>
            <person name="Stefka J."/>
            <person name="Hypsa V."/>
        </authorList>
    </citation>
    <scope>NUCLEOTIDE SEQUENCE [LARGE SCALE GENOMIC DNA]</scope>
    <source>
        <strain evidence="21">HR10_N</strain>
    </source>
</reference>
<dbReference type="SUPFAM" id="SSF117839">
    <property type="entry name" value="WWE domain"/>
    <property type="match status" value="1"/>
</dbReference>
<feature type="compositionally biased region" description="Low complexity" evidence="16">
    <location>
        <begin position="4112"/>
        <end position="4122"/>
    </location>
</feature>
<feature type="region of interest" description="Disordered" evidence="16">
    <location>
        <begin position="2799"/>
        <end position="2898"/>
    </location>
</feature>
<evidence type="ECO:0000256" key="1">
    <source>
        <dbReference type="ARBA" id="ARBA00000885"/>
    </source>
</evidence>
<evidence type="ECO:0000256" key="8">
    <source>
        <dbReference type="ARBA" id="ARBA00022763"/>
    </source>
</evidence>
<sequence length="4570" mass="512128">MKIDITKIKKGTSEVPPECQAIIQKLKACYQDNNNENLLQELQRTSSWTSGKCELFHWVDVLNIFDDILEHAARRVSPGLWSLAADTYNKKSRDLLLEVLRFTTLLIENSFSRHLYNSMEHLLVLMGSSNLKILNGVLSLLYMFSKRSNFIPRLQQESKSALLKYLMYLAESWGGWENGFGLASCCQEILKPELRESATTLHFEYYDDTPNHKNKVTTIHIENIDKIDKSLSNIMDDLIETYDVIENQRMVLFTQLRLAHCFSDYRRRLLCVQARLQAISVLVYSNGLQDNTHQAVIYNGLLEELVELLELSAPELVDIRAAALLTLTSVIHLDRNPHFPKKPGSRLLTIIDVTGASNYHGQLPSMVRTCIASLTGSQPHEQARAYGASLQSFPLPLATALFSFLYHLASYEAGGEALVSCGMMESLLKVINWPGEDLDQITFVTRAVRVIDLIANIDMSAFQVHQGLASFINRLELEVNICRKEQPFEIKIPGTSETVPEDIETSVPLGSSVENNENLWRSSEQNSPSRPAENAGNPMMEDPLSNNEDREGVRWNQSDFPTPVSSQKSSTSTTRQGSVVELSVPATSTCQDGPVDVPMQEGQENENWIPKIIKIFSTPEQNSECAMEVDEETMSKRKGINLKSCVKEHENVTVQILFTLSAESANPAPSGNDTIVNEPQPGTSSSSVSQYSGDLFERTSKVKESVDYSGNRWQDAKTGKSCLPQRAGLIKSILNFLKKAIQDQALNESMRTVMEGSLPSSLKHVISNSDYYGPNLFLLATDVVTVYIFQEPSLLSTLQDNYLTDVVLQAMLVKEVPATREVLASLPNVISALCLNSRGLAQFKQFHSFDHLCEIFIHPLYLPAMRRRRSNDPLGDTATTLGNAMDELMRHHPDLKTEAMKAVINLLDEIYVYGTSPQYTCESYTSKKASTSPDPPASNNADGGGSSDEEEDEDKDTPTASYYVRVGTVQGKPHTPIPLIDYIHNVMKFVGAILSNNSTEDHCKEFVALGGLKYVVKLLSMPNLPADYAVTPAAQAVANVCKSILSLAREPKVLEEGLKELQQVLTRLEPLTDHASGKCVLLHELAMVPDLDNALYSYSATPLLHSMAATHGFVIMFVHVCRTGQSEMRNTSIFTWGSALGLDILQKLSKLYTSLVWESTLLLALCSDDVIPSDCDFGQQDLNLLLPQKEGRLIRTTTEAMNTMKVESPSSDVSGEGTSFSCSFKPKATRIAPTPEQLKHLKLLLGAASRLGRALAELFGLLVKLCVGSPKRRVTFQQQSFYYPALGATDVAKAMSNLLARGLNWNLVPPAPLEKFKLTYLICSVGFTSPMLFDDKKQPYHMIMHYFVDGENEGNSSGLMAFFDSMYHALAGDGTAGDDKETGKKEFPEGTGEFLDAWLMLLEKMTNPKMILDSPNVFVQEHKVENTPVLEFCPYRYLVKIHRMAFSAIMEMWCRKPMKGYGFRMTDSMLRILKHILVGEKILQERLEEASTKQISLTTYGDYIRGSTISNRFSNSPLEGSFSFQGLSSSTPNSHVQVNETLITQLCDMGFLRDAAIEALSQSRNIEMAIGYLVENNRSSYQDALDDLRDIEQNLSEVFGTSSRDNSNLPRDSASGTSQSNAGQPQPSHPDTNKPKKKWRCEMPLAEREAEMLNDIKKYQLSQETMSKFTENALAQCLEVLESLPETVYRVSDLLMVISDRNGFPWCENMLEALCKDISTLIIGMLKEMKNGPVNLGKVYRVLIDSTASRKISVRLHLLTLLFDDLRFACVRAVSHTCLICFLIQLLETFSKFIDTQAASDNTKCLLTPKWVAPLLLLLDLYEKTAMYTQRMHEMHKACTGVWKWFQLKTGKWTLYTSQNNKLINLAYWSGAPGCRVTVGETRRKYHINFNTLLQVNEDTNRGLPITMILRQPDQDGLAAEMTGNQCDKEKSKEYESIYNQSHNRSQHPIASISEADRYVIVQSCVKLIHIPVDPDALHALMRLTLRLTRDYSLAKFFAEKGGVTALLDLEQDSNFIGFSSLATLILRHVMEDPTTLRNAIERTIRSRISNEIQPFFRELLFMMRHSEAGICRSPELYLEIAQKVLQIEYSDTFEGRYILKYVRKTERGANEDATIDKTAVGLIRTLLDQLVIPDEYLLKSYSEGTDVADNTVNVKDTTPVQTQNKFFVNELDTFSTVLGNKKPVENAEKEKEFSEGENKSKKLLSKSVILSVLTDAVKSYAGFSKLIMDHVYEADAENAVLTEDMTAIRFILEKFVLLPGVDKESMEISTEARLLLGAVGACNHSTAIQTALVMEVKNCIQRIVNSHYEDTKKKYTDVSCILSLISDMMAMCPPINWLSIVNNSFIKMKNNVAHLSNISKLFTRKGLINELARLPHNLDLSNPNFVLAMNAALKPLETLTKLANDRGNRSHGVDATFKPGARQSTSNRPTQEVEPTLTNSSGTTSGNTNAQGEETNEDAENTENDLSAAAESLEPVSDSQVNDDITDIGEIVLEDQNMDRDTDRSNSIHMDEIVIPQDREAVENDDLSNPMTLQTAIMQMTSEMVHGLITELQPTNQEQLTDPDDPDNLEEDQYGDEQMEEDNNEVDEGGYNNENDDPDDDFLMDTTIFNRAEHIMNDLFFVQYPSNETETLVLQNPPPIYHPLLVRRNREESVPLRNLRSRPRRYRFLQLNPRSTSTNRPDILQNLLFSRRRYRTADYRQGGDQEGHGSGNHHFRNSNLVLMENGFGMLTRPDEDNIDLLDQSMEYFGQHLTTNTQSVCYVRWATEMKILDADSAAMAATVLSYRLRSILELNREDLKTKPTNSPAMDVSSPPNNSEIKNVEMADVSQGHSAAEQNRNSLTEVSAQPTEVSDLARPEGTIPIHESTRMTQDSTITNRTTSDSNLIESDQSAETGGESNLRDAFTSYFMFDDDERVEPGQLVKAFPVYEGNGEMADEDATRNTFELNSAPQETENELPFLEWDSHGQADEGLPLRRIPGSISIAPTLVPPAVYPLLSSSPPLPEADNSLEISTNAPPRVREQDNSTSTARLAEQLSSASEPVEAPSPAPQTGPETLNIESSSRTNQLFPDFLPSIFGQTTENQERPATSAQPTTASSIETSSAMPEEGEAASSRNATAPNTENSSNENGSPVPLDPEEMIQLYPNGRATYRGISIPAGLDPSFLAALPSEMREEVFSNHLRQQSLQRSDVVRDSTTPPSSNTDEVNPEFLAALPLNIQEEVLAQQRQERQRQVAASTNHNDPFDAAAFFQNLPPSLRQSILADIEESQISVLPPDLAAEAQNLRREHDARNRQYFQERERILSHNTLSSILRGTGPRGTRVAIHGVPSIRSQWGISSISRGSDQAGIETNFETIGRQLLDQEAVSTLLLLLFVQDFRLNISRLHRVIRNLCCHPPTRDFVSRTLISIMEKCNESRINAAAATSRQSSPKRKIPRPSYHHNSISSKGTIDTELLNQTSEPEPTWLNLSMDAALGCRANVFQVQLKRYGKRSLDNYLAHSISVHPQAAPIVFRNAMDLLYTLTKVFQNEFLPKKPKHSDKIEEIAVLAKRPINTAFWDILVRLENLNSGKSSKKGKSALKNQTSTPFSEVEPKSSSFDKSLMGHLVTMLTYPLVKTSTQLTDKLLHILNLVSEGFTELDEEEAIPVTEEHLKIIVNVLTSNGCSENGLEQATSLLIRMSNCPDPTRLTSLKLLISGAQDVAALVKQHIEALLMELREANAKAKSELDLEIELKESQRKGQIQDRFTKKSVIITAPSKVKGGFDIQLPAMQPLISKTSSQSFFLRILKVIIQLREVLVIRRKLEADQRKEKKTGTTESASQPAPTTLPEQGETSRRHVFLMSRIVESDDNSLLSLYNSSEGNEDNSRSGRQMNSDLVQRATTAQNSAENVERETDQTVIENSVHSPDTRSESKANKPTEPEDTMEARKDAEEIQKAGDDKENVTHQIPSLTKQLQLDDLWIILSECLSELEKTPDHHAALILQPAVEAFFLVHSTAINECRALAVAAVPVLPRRNRGDGPLPLMPIFPGFDFGVGNILDRPQPPSNVLVSVTAANVPSTSIQGLPPGNTQQPRSTQTNSFGHIITEYRKFVQSLGVTNSGPLSVDVDSENVAESSTSQSQSVSQNCNDLNSTSLASFFKQTENSPLLDPFKFLRFAELHRAVLNQILRQSTIHLPDGPFAILVNFTRVLDFDVKRKYFRQELEKMHDGSRRGDETAVNVNRSHVFEESFRELHRKSPDEWKNKFYVVFESEEGQDGGGLLREWYMIISREIFNPDYALFTVSPGDRVTYTINPSSHCNPNHLLYFKFVGRLIAKAIYDSKYLECYFTRSFYKHILGIPVKYQDMESEDPEFYEGLVYLKNHKVSELGNDLTFTTDVQEFGVTESRELKPNGANIPVTDENKMDYIHLVCQMKMTGAIRKQLDAFLEGFYEIIPKHLISIFNEQELELLISGLPNIDIDDLKNNTEYNKYSRNSIQIVWFWRALREMDNQDQAKFLQFVTGTSKVPLQGFAALEGMNGIQKFQIHRDDRSTDRLPSAHTCFNQLDLPAYETYTKLKNNLLKAIHECSEGFGFV</sequence>
<evidence type="ECO:0000256" key="15">
    <source>
        <dbReference type="SAM" id="Coils"/>
    </source>
</evidence>
<feature type="compositionally biased region" description="Polar residues" evidence="16">
    <location>
        <begin position="2830"/>
        <end position="2851"/>
    </location>
</feature>
<name>A0AAN8P304_POLSC</name>
<keyword evidence="12" id="KW-0539">Nucleus</keyword>
<dbReference type="Proteomes" id="UP001372834">
    <property type="component" value="Unassembled WGS sequence"/>
</dbReference>
<feature type="compositionally biased region" description="Low complexity" evidence="16">
    <location>
        <begin position="2439"/>
        <end position="2450"/>
    </location>
</feature>
<feature type="domain" description="HECT" evidence="19">
    <location>
        <begin position="4234"/>
        <end position="4570"/>
    </location>
</feature>
<comment type="caution">
    <text evidence="21">The sequence shown here is derived from an EMBL/GenBank/DDBJ whole genome shotgun (WGS) entry which is preliminary data.</text>
</comment>
<feature type="domain" description="WWE" evidence="20">
    <location>
        <begin position="1827"/>
        <end position="1911"/>
    </location>
</feature>
<feature type="compositionally biased region" description="Polar residues" evidence="16">
    <location>
        <begin position="3874"/>
        <end position="3886"/>
    </location>
</feature>
<evidence type="ECO:0000256" key="10">
    <source>
        <dbReference type="ARBA" id="ARBA00022816"/>
    </source>
</evidence>
<feature type="region of interest" description="Disordered" evidence="16">
    <location>
        <begin position="507"/>
        <end position="595"/>
    </location>
</feature>
<feature type="active site" description="Glycyl thioester intermediate" evidence="14">
    <location>
        <position position="4537"/>
    </location>
</feature>
<evidence type="ECO:0000256" key="2">
    <source>
        <dbReference type="ARBA" id="ARBA00004123"/>
    </source>
</evidence>
<keyword evidence="5" id="KW-0813">Transport</keyword>
<dbReference type="EC" id="2.3.2.26" evidence="4"/>
<keyword evidence="11" id="KW-0234">DNA repair</keyword>
<keyword evidence="17" id="KW-0812">Transmembrane</keyword>
<keyword evidence="10" id="KW-0509">mRNA transport</keyword>
<dbReference type="CDD" id="cd00078">
    <property type="entry name" value="HECTc"/>
    <property type="match status" value="1"/>
</dbReference>
<feature type="compositionally biased region" description="Polar residues" evidence="16">
    <location>
        <begin position="3578"/>
        <end position="3594"/>
    </location>
</feature>